<accession>A0A166QPC5</accession>
<name>A0A166QPC5_PSEFL</name>
<dbReference type="AlphaFoldDB" id="A0A166QPC5"/>
<comment type="caution">
    <text evidence="1">The sequence shown here is derived from an EMBL/GenBank/DDBJ whole genome shotgun (WGS) entry which is preliminary data.</text>
</comment>
<evidence type="ECO:0000313" key="1">
    <source>
        <dbReference type="EMBL" id="KZN20635.1"/>
    </source>
</evidence>
<gene>
    <name evidence="1" type="ORF">A1D17_03595</name>
</gene>
<dbReference type="EMBL" id="LUKJ01000002">
    <property type="protein sequence ID" value="KZN20635.1"/>
    <property type="molecule type" value="Genomic_DNA"/>
</dbReference>
<evidence type="ECO:0000313" key="2">
    <source>
        <dbReference type="Proteomes" id="UP000076489"/>
    </source>
</evidence>
<dbReference type="Proteomes" id="UP000076489">
    <property type="component" value="Unassembled WGS sequence"/>
</dbReference>
<reference evidence="1 2" key="2">
    <citation type="journal article" date="2018" name="Nature">
        <title>Mutant phenotypes for thousands of bacterial genes of unknown function.</title>
        <authorList>
            <person name="Price M.N."/>
            <person name="Wetmore K.M."/>
            <person name="Waters R.J."/>
            <person name="Callaghan M."/>
            <person name="Ray J."/>
            <person name="Liu H."/>
            <person name="Kuehl J.V."/>
            <person name="Melnyk R.A."/>
            <person name="Lamson J.S."/>
            <person name="Suh Y."/>
            <person name="Carlson H.K."/>
            <person name="Esquivel Z."/>
            <person name="Sadeeshkumar H."/>
            <person name="Chakraborty R."/>
            <person name="Zane G.M."/>
            <person name="Rubin B.E."/>
            <person name="Wall J.D."/>
            <person name="Visel A."/>
            <person name="Bristow J."/>
            <person name="Blow M.J."/>
            <person name="Arkin A.P."/>
            <person name="Deutschbauer A.M."/>
        </authorList>
    </citation>
    <scope>NUCLEOTIDE SEQUENCE [LARGE SCALE GENOMIC DNA]</scope>
    <source>
        <strain evidence="1 2">FW300-N1B4</strain>
    </source>
</reference>
<reference evidence="2" key="1">
    <citation type="submission" date="2016-03" db="EMBL/GenBank/DDBJ databases">
        <authorList>
            <person name="Ray J."/>
            <person name="Price M."/>
            <person name="Deutschbauer A."/>
        </authorList>
    </citation>
    <scope>NUCLEOTIDE SEQUENCE [LARGE SCALE GENOMIC DNA]</scope>
    <source>
        <strain evidence="2">FW300-N1B4</strain>
    </source>
</reference>
<protein>
    <submittedName>
        <fullName evidence="1">Uncharacterized protein</fullName>
    </submittedName>
</protein>
<proteinExistence type="predicted"/>
<dbReference type="RefSeq" id="WP_063340680.1">
    <property type="nucleotide sequence ID" value="NZ_LUKJ01000002.1"/>
</dbReference>
<dbReference type="OrthoDB" id="9028651at2"/>
<sequence length="296" mass="33294">MNHDLVVISTYEDLLARPAFEASLPFHPKADRRFGSVLAPYRFQDRIQCGIASCGTPHMSGYLITTSDSRETAIGSHCGKNHFGLKFTRERQRVDKAVARRRRIDAVMAMIDDMPRMIGLIEALERDYQELQDLKVRLMGAIGTDTFSVLKQRADRDNPVIEKHVPMTASEAEVYFETSNRKANDGLGWPTKPVPVATLDGLLFIKSRFKDMLVTNLCQPLRELSKTKASDVESMKARALVVTAKWVGEVPMGIQKSQEVILAGRRFFTMENIKKLVHLGADPQTLSMMLADLRAK</sequence>
<organism evidence="1 2">
    <name type="scientific">Pseudomonas fluorescens</name>
    <dbReference type="NCBI Taxonomy" id="294"/>
    <lineage>
        <taxon>Bacteria</taxon>
        <taxon>Pseudomonadati</taxon>
        <taxon>Pseudomonadota</taxon>
        <taxon>Gammaproteobacteria</taxon>
        <taxon>Pseudomonadales</taxon>
        <taxon>Pseudomonadaceae</taxon>
        <taxon>Pseudomonas</taxon>
    </lineage>
</organism>